<protein>
    <recommendedName>
        <fullName evidence="4">FLYWCH-type domain-containing protein</fullName>
    </recommendedName>
</protein>
<keyword evidence="3" id="KW-0862">Zinc</keyword>
<dbReference type="GO" id="GO:0008270">
    <property type="term" value="F:zinc ion binding"/>
    <property type="evidence" value="ECO:0007669"/>
    <property type="project" value="UniProtKB-KW"/>
</dbReference>
<dbReference type="InterPro" id="IPR007588">
    <property type="entry name" value="Znf_FLYWCH"/>
</dbReference>
<gene>
    <name evidence="5" type="ORF">GWI33_002756</name>
</gene>
<dbReference type="Pfam" id="PF04500">
    <property type="entry name" value="FLYWCH"/>
    <property type="match status" value="1"/>
</dbReference>
<reference evidence="5" key="1">
    <citation type="submission" date="2020-08" db="EMBL/GenBank/DDBJ databases">
        <title>Genome sequencing and assembly of the red palm weevil Rhynchophorus ferrugineus.</title>
        <authorList>
            <person name="Dias G.B."/>
            <person name="Bergman C.M."/>
            <person name="Manee M."/>
        </authorList>
    </citation>
    <scope>NUCLEOTIDE SEQUENCE</scope>
    <source>
        <strain evidence="5">AA-2017</strain>
        <tissue evidence="5">Whole larva</tissue>
    </source>
</reference>
<evidence type="ECO:0000256" key="2">
    <source>
        <dbReference type="ARBA" id="ARBA00022771"/>
    </source>
</evidence>
<dbReference type="EMBL" id="JAACXV010000176">
    <property type="protein sequence ID" value="KAF7282380.1"/>
    <property type="molecule type" value="Genomic_DNA"/>
</dbReference>
<comment type="caution">
    <text evidence="5">The sequence shown here is derived from an EMBL/GenBank/DDBJ whole genome shotgun (WGS) entry which is preliminary data.</text>
</comment>
<evidence type="ECO:0000313" key="5">
    <source>
        <dbReference type="EMBL" id="KAF7282380.1"/>
    </source>
</evidence>
<feature type="domain" description="FLYWCH-type" evidence="4">
    <location>
        <begin position="34"/>
        <end position="87"/>
    </location>
</feature>
<evidence type="ECO:0000256" key="3">
    <source>
        <dbReference type="ARBA" id="ARBA00022833"/>
    </source>
</evidence>
<sequence>MLLKTIEHHENLSRFTTASSQCLNKKKPKVILGKICVNGYAYITSYFSGDPPKRYLRCRYASKLKCRGRAIQNCRTSQIICVSKHNHPPNDEEVISAEFLSKLKSSLGNNATLKEIYEQVALMYPEGASLKPFQSIRSSMTRWRARLNKMSSTY</sequence>
<evidence type="ECO:0000256" key="1">
    <source>
        <dbReference type="ARBA" id="ARBA00022723"/>
    </source>
</evidence>
<keyword evidence="6" id="KW-1185">Reference proteome</keyword>
<keyword evidence="2" id="KW-0863">Zinc-finger</keyword>
<dbReference type="EMBL" id="JAACXV010000176">
    <property type="protein sequence ID" value="KAF7282379.1"/>
    <property type="molecule type" value="Genomic_DNA"/>
</dbReference>
<name>A0A834IK72_RHYFE</name>
<organism evidence="5 6">
    <name type="scientific">Rhynchophorus ferrugineus</name>
    <name type="common">Red palm weevil</name>
    <name type="synonym">Curculio ferrugineus</name>
    <dbReference type="NCBI Taxonomy" id="354439"/>
    <lineage>
        <taxon>Eukaryota</taxon>
        <taxon>Metazoa</taxon>
        <taxon>Ecdysozoa</taxon>
        <taxon>Arthropoda</taxon>
        <taxon>Hexapoda</taxon>
        <taxon>Insecta</taxon>
        <taxon>Pterygota</taxon>
        <taxon>Neoptera</taxon>
        <taxon>Endopterygota</taxon>
        <taxon>Coleoptera</taxon>
        <taxon>Polyphaga</taxon>
        <taxon>Cucujiformia</taxon>
        <taxon>Curculionidae</taxon>
        <taxon>Dryophthorinae</taxon>
        <taxon>Rhynchophorus</taxon>
    </lineage>
</organism>
<proteinExistence type="predicted"/>
<evidence type="ECO:0000313" key="6">
    <source>
        <dbReference type="Proteomes" id="UP000625711"/>
    </source>
</evidence>
<dbReference type="OrthoDB" id="6742320at2759"/>
<evidence type="ECO:0000259" key="4">
    <source>
        <dbReference type="Pfam" id="PF04500"/>
    </source>
</evidence>
<keyword evidence="1" id="KW-0479">Metal-binding</keyword>
<accession>A0A834IK72</accession>
<dbReference type="Gene3D" id="2.20.25.240">
    <property type="match status" value="1"/>
</dbReference>
<dbReference type="Proteomes" id="UP000625711">
    <property type="component" value="Unassembled WGS sequence"/>
</dbReference>
<dbReference type="AlphaFoldDB" id="A0A834IK72"/>